<proteinExistence type="predicted"/>
<name>A0A6A5WTL0_9PLEO</name>
<keyword evidence="2" id="KW-1185">Reference proteome</keyword>
<reference evidence="1" key="1">
    <citation type="journal article" date="2020" name="Stud. Mycol.">
        <title>101 Dothideomycetes genomes: a test case for predicting lifestyles and emergence of pathogens.</title>
        <authorList>
            <person name="Haridas S."/>
            <person name="Albert R."/>
            <person name="Binder M."/>
            <person name="Bloem J."/>
            <person name="Labutti K."/>
            <person name="Salamov A."/>
            <person name="Andreopoulos B."/>
            <person name="Baker S."/>
            <person name="Barry K."/>
            <person name="Bills G."/>
            <person name="Bluhm B."/>
            <person name="Cannon C."/>
            <person name="Castanera R."/>
            <person name="Culley D."/>
            <person name="Daum C."/>
            <person name="Ezra D."/>
            <person name="Gonzalez J."/>
            <person name="Henrissat B."/>
            <person name="Kuo A."/>
            <person name="Liang C."/>
            <person name="Lipzen A."/>
            <person name="Lutzoni F."/>
            <person name="Magnuson J."/>
            <person name="Mondo S."/>
            <person name="Nolan M."/>
            <person name="Ohm R."/>
            <person name="Pangilinan J."/>
            <person name="Park H.-J."/>
            <person name="Ramirez L."/>
            <person name="Alfaro M."/>
            <person name="Sun H."/>
            <person name="Tritt A."/>
            <person name="Yoshinaga Y."/>
            <person name="Zwiers L.-H."/>
            <person name="Turgeon B."/>
            <person name="Goodwin S."/>
            <person name="Spatafora J."/>
            <person name="Crous P."/>
            <person name="Grigoriev I."/>
        </authorList>
    </citation>
    <scope>NUCLEOTIDE SEQUENCE</scope>
    <source>
        <strain evidence="1">CBS 123094</strain>
    </source>
</reference>
<accession>A0A6A5WTL0</accession>
<organism evidence="1 2">
    <name type="scientific">Amniculicola lignicola CBS 123094</name>
    <dbReference type="NCBI Taxonomy" id="1392246"/>
    <lineage>
        <taxon>Eukaryota</taxon>
        <taxon>Fungi</taxon>
        <taxon>Dikarya</taxon>
        <taxon>Ascomycota</taxon>
        <taxon>Pezizomycotina</taxon>
        <taxon>Dothideomycetes</taxon>
        <taxon>Pleosporomycetidae</taxon>
        <taxon>Pleosporales</taxon>
        <taxon>Amniculicolaceae</taxon>
        <taxon>Amniculicola</taxon>
    </lineage>
</organism>
<evidence type="ECO:0008006" key="3">
    <source>
        <dbReference type="Google" id="ProtNLM"/>
    </source>
</evidence>
<dbReference type="AlphaFoldDB" id="A0A6A5WTL0"/>
<dbReference type="EMBL" id="ML977577">
    <property type="protein sequence ID" value="KAF2002425.1"/>
    <property type="molecule type" value="Genomic_DNA"/>
</dbReference>
<dbReference type="Proteomes" id="UP000799779">
    <property type="component" value="Unassembled WGS sequence"/>
</dbReference>
<sequence>MVRTRPDNTLVTVVPGPNASTINIYNGIEKQFGTFSGRGREFKGVTGPSHTILPQEMHIKSVVLSHDGVLIAFLYRGNQFAVWSFESRTLVCSSHPPFHKAPQQRSPDQRIPYIAIRFGPDNRSVMLLSKHNDLSVFEIWKSSVARMAHVFELREQHKGDVLGFAISRNSGELATITGDGFVKVFGMDFSTDQPTLKLRYTVSGAEVDTISVEFAEDGTLLRATSEFEFNRMEVCKCQMVGG</sequence>
<dbReference type="SUPFAM" id="SSF101908">
    <property type="entry name" value="Putative isomerase YbhE"/>
    <property type="match status" value="1"/>
</dbReference>
<dbReference type="Gene3D" id="2.130.10.10">
    <property type="entry name" value="YVTN repeat-like/Quinoprotein amine dehydrogenase"/>
    <property type="match status" value="1"/>
</dbReference>
<gene>
    <name evidence="1" type="ORF">P154DRAFT_532998</name>
</gene>
<dbReference type="InterPro" id="IPR015943">
    <property type="entry name" value="WD40/YVTN_repeat-like_dom_sf"/>
</dbReference>
<protein>
    <recommendedName>
        <fullName evidence="3">WD40 repeat-like protein</fullName>
    </recommendedName>
</protein>
<evidence type="ECO:0000313" key="2">
    <source>
        <dbReference type="Proteomes" id="UP000799779"/>
    </source>
</evidence>
<evidence type="ECO:0000313" key="1">
    <source>
        <dbReference type="EMBL" id="KAF2002425.1"/>
    </source>
</evidence>